<keyword evidence="2" id="KW-1185">Reference proteome</keyword>
<reference evidence="1" key="1">
    <citation type="submission" date="2015-05" db="UniProtKB">
        <authorList>
            <consortium name="EnsemblMetazoa"/>
        </authorList>
    </citation>
    <scope>IDENTIFICATION</scope>
</reference>
<proteinExistence type="predicted"/>
<dbReference type="Proteomes" id="UP000015103">
    <property type="component" value="Unassembled WGS sequence"/>
</dbReference>
<sequence length="143" mass="17543">MCEIYSTWKELVKQYDKLKTMRRRKDEVVKTRRQIDDIRAMEKAAQVRIMIGEWLQNNEKYVRDSQFFFFIDRDTYVFKYGTKKYAPKKNTECYHSCQNYQPEEKVNRKRDHQSTNIRPHTSYIFTPPDLNVTYINPIPWNKE</sequence>
<accession>T1IAZ4</accession>
<dbReference type="InParanoid" id="T1IAZ4"/>
<evidence type="ECO:0000313" key="1">
    <source>
        <dbReference type="EnsemblMetazoa" id="RPRC013465-PA"/>
    </source>
</evidence>
<evidence type="ECO:0000313" key="2">
    <source>
        <dbReference type="Proteomes" id="UP000015103"/>
    </source>
</evidence>
<name>T1IAZ4_RHOPR</name>
<dbReference type="EnsemblMetazoa" id="RPRC013465-RA">
    <property type="protein sequence ID" value="RPRC013465-PA"/>
    <property type="gene ID" value="RPRC013465"/>
</dbReference>
<dbReference type="VEuPathDB" id="VectorBase:RPRC013465"/>
<dbReference type="HOGENOM" id="CLU_1808608_0_0_1"/>
<protein>
    <submittedName>
        <fullName evidence="1">Uncharacterized protein</fullName>
    </submittedName>
</protein>
<dbReference type="EMBL" id="ACPB03000842">
    <property type="status" value="NOT_ANNOTATED_CDS"/>
    <property type="molecule type" value="Genomic_DNA"/>
</dbReference>
<organism evidence="1 2">
    <name type="scientific">Rhodnius prolixus</name>
    <name type="common">Triatomid bug</name>
    <dbReference type="NCBI Taxonomy" id="13249"/>
    <lineage>
        <taxon>Eukaryota</taxon>
        <taxon>Metazoa</taxon>
        <taxon>Ecdysozoa</taxon>
        <taxon>Arthropoda</taxon>
        <taxon>Hexapoda</taxon>
        <taxon>Insecta</taxon>
        <taxon>Pterygota</taxon>
        <taxon>Neoptera</taxon>
        <taxon>Paraneoptera</taxon>
        <taxon>Hemiptera</taxon>
        <taxon>Heteroptera</taxon>
        <taxon>Panheteroptera</taxon>
        <taxon>Cimicomorpha</taxon>
        <taxon>Reduviidae</taxon>
        <taxon>Triatominae</taxon>
        <taxon>Rhodnius</taxon>
    </lineage>
</organism>
<dbReference type="AlphaFoldDB" id="T1IAZ4"/>